<dbReference type="RefSeq" id="WP_045702993.1">
    <property type="nucleotide sequence ID" value="NZ_JZKH01000089.1"/>
</dbReference>
<proteinExistence type="predicted"/>
<sequence length="353" mass="37415">MSTAAVPRLSSLDGALSRGLRHLAARRDPDGLWRDFRTPAGASSHWVTGFVCCSLAEADAEWEVVGPAARQLVTLQRRDGGWAYNGAVPSDADSTAWALLALTTVTPWRPSAAMRAARYLVRHQEPISGGISTYDALDGIHRFIGAAPDAVGGWTQPHVCVTASALMALAVHGRCDRRVVDLAADDLRRSRAADGLWRSYWWPGVAYPTAVAVQALGSARRADPALLGRTHDALTERAGGPGGWCDDPEIGPSAFATALAMRALMSCRPRVTEALAAAARHLLDSQAPDGSWPTAPVFRIPPPEVLTPAPEQVRREGAVGTGVLVSDVDQVFGAAAAVGALARFRTLLRDRSG</sequence>
<dbReference type="InterPro" id="IPR008930">
    <property type="entry name" value="Terpenoid_cyclase/PrenylTrfase"/>
</dbReference>
<dbReference type="PATRIC" id="fig|359131.3.peg.7665"/>
<protein>
    <submittedName>
        <fullName evidence="1">Uncharacterized protein</fullName>
    </submittedName>
</protein>
<gene>
    <name evidence="1" type="ORF">VM95_30800</name>
</gene>
<dbReference type="SUPFAM" id="SSF48239">
    <property type="entry name" value="Terpenoid cyclases/Protein prenyltransferases"/>
    <property type="match status" value="2"/>
</dbReference>
<reference evidence="1 2" key="1">
    <citation type="submission" date="2015-02" db="EMBL/GenBank/DDBJ databases">
        <authorList>
            <person name="Ju K.-S."/>
            <person name="Doroghazi J.R."/>
            <person name="Metcalf W."/>
        </authorList>
    </citation>
    <scope>NUCLEOTIDE SEQUENCE [LARGE SCALE GENOMIC DNA]</scope>
    <source>
        <strain evidence="1 2">ATCC 31215</strain>
    </source>
</reference>
<evidence type="ECO:0000313" key="2">
    <source>
        <dbReference type="Proteomes" id="UP000033699"/>
    </source>
</evidence>
<comment type="caution">
    <text evidence="1">The sequence shown here is derived from an EMBL/GenBank/DDBJ whole genome shotgun (WGS) entry which is preliminary data.</text>
</comment>
<dbReference type="Proteomes" id="UP000033699">
    <property type="component" value="Unassembled WGS sequence"/>
</dbReference>
<dbReference type="AlphaFoldDB" id="A0A0F2T6H9"/>
<organism evidence="1 2">
    <name type="scientific">Streptomyces rubellomurinus (strain ATCC 31215)</name>
    <dbReference type="NCBI Taxonomy" id="359131"/>
    <lineage>
        <taxon>Bacteria</taxon>
        <taxon>Bacillati</taxon>
        <taxon>Actinomycetota</taxon>
        <taxon>Actinomycetes</taxon>
        <taxon>Kitasatosporales</taxon>
        <taxon>Streptomycetaceae</taxon>
        <taxon>Streptomyces</taxon>
    </lineage>
</organism>
<dbReference type="CDD" id="cd00688">
    <property type="entry name" value="ISOPREN_C2_like"/>
    <property type="match status" value="1"/>
</dbReference>
<dbReference type="EMBL" id="JZKH01000089">
    <property type="protein sequence ID" value="KJS58834.1"/>
    <property type="molecule type" value="Genomic_DNA"/>
</dbReference>
<name>A0A0F2T6H9_STRR3</name>
<dbReference type="Gene3D" id="1.50.10.20">
    <property type="match status" value="2"/>
</dbReference>
<accession>A0A0F2T6H9</accession>
<keyword evidence="2" id="KW-1185">Reference proteome</keyword>
<evidence type="ECO:0000313" key="1">
    <source>
        <dbReference type="EMBL" id="KJS58834.1"/>
    </source>
</evidence>